<feature type="domain" description="Reverse transcriptase" evidence="2">
    <location>
        <begin position="62"/>
        <end position="153"/>
    </location>
</feature>
<name>A0A151S1H6_CAJCA</name>
<feature type="domain" description="Reverse transcriptase/retrotransposon-derived protein RNase H-like" evidence="3">
    <location>
        <begin position="156"/>
        <end position="206"/>
    </location>
</feature>
<reference evidence="4" key="1">
    <citation type="journal article" date="2012" name="Nat. Biotechnol.">
        <title>Draft genome sequence of pigeonpea (Cajanus cajan), an orphan legume crop of resource-poor farmers.</title>
        <authorList>
            <person name="Varshney R.K."/>
            <person name="Chen W."/>
            <person name="Li Y."/>
            <person name="Bharti A.K."/>
            <person name="Saxena R.K."/>
            <person name="Schlueter J.A."/>
            <person name="Donoghue M.T."/>
            <person name="Azam S."/>
            <person name="Fan G."/>
            <person name="Whaley A.M."/>
            <person name="Farmer A.D."/>
            <person name="Sheridan J."/>
            <person name="Iwata A."/>
            <person name="Tuteja R."/>
            <person name="Penmetsa R.V."/>
            <person name="Wu W."/>
            <person name="Upadhyaya H.D."/>
            <person name="Yang S.P."/>
            <person name="Shah T."/>
            <person name="Saxena K.B."/>
            <person name="Michael T."/>
            <person name="McCombie W.R."/>
            <person name="Yang B."/>
            <person name="Zhang G."/>
            <person name="Yang H."/>
            <person name="Wang J."/>
            <person name="Spillane C."/>
            <person name="Cook D.R."/>
            <person name="May G.D."/>
            <person name="Xu X."/>
            <person name="Jackson S.A."/>
        </authorList>
    </citation>
    <scope>NUCLEOTIDE SEQUENCE [LARGE SCALE GENOMIC DNA]</scope>
</reference>
<dbReference type="InterPro" id="IPR043502">
    <property type="entry name" value="DNA/RNA_pol_sf"/>
</dbReference>
<evidence type="ECO:0000259" key="2">
    <source>
        <dbReference type="Pfam" id="PF00078"/>
    </source>
</evidence>
<protein>
    <submittedName>
        <fullName evidence="4">Retrovirus-related Pol polyprotein from transposon 17.6</fullName>
    </submittedName>
</protein>
<feature type="signal peptide" evidence="1">
    <location>
        <begin position="1"/>
        <end position="18"/>
    </location>
</feature>
<gene>
    <name evidence="4" type="ORF">KK1_029701</name>
</gene>
<dbReference type="Gramene" id="C.cajan_30395.t">
    <property type="protein sequence ID" value="C.cajan_30395.t"/>
    <property type="gene ID" value="C.cajan_30395"/>
</dbReference>
<dbReference type="Pfam" id="PF17919">
    <property type="entry name" value="RT_RNaseH_2"/>
    <property type="match status" value="1"/>
</dbReference>
<dbReference type="CDD" id="cd01647">
    <property type="entry name" value="RT_LTR"/>
    <property type="match status" value="1"/>
</dbReference>
<dbReference type="Gene3D" id="3.30.70.270">
    <property type="match status" value="1"/>
</dbReference>
<feature type="chain" id="PRO_5007588239" evidence="1">
    <location>
        <begin position="19"/>
        <end position="360"/>
    </location>
</feature>
<dbReference type="OMA" id="QHNPEFN"/>
<dbReference type="InterPro" id="IPR000477">
    <property type="entry name" value="RT_dom"/>
</dbReference>
<dbReference type="PANTHER" id="PTHR35512:SF1">
    <property type="entry name" value="OS11G0550900 PROTEIN"/>
    <property type="match status" value="1"/>
</dbReference>
<dbReference type="InterPro" id="IPR043128">
    <property type="entry name" value="Rev_trsase/Diguanyl_cyclase"/>
</dbReference>
<dbReference type="PANTHER" id="PTHR35512">
    <property type="entry name" value="OS11G0550900 PROTEIN"/>
    <property type="match status" value="1"/>
</dbReference>
<dbReference type="Proteomes" id="UP000075243">
    <property type="component" value="Unassembled WGS sequence"/>
</dbReference>
<organism evidence="4 5">
    <name type="scientific">Cajanus cajan</name>
    <name type="common">Pigeon pea</name>
    <name type="synonym">Cajanus indicus</name>
    <dbReference type="NCBI Taxonomy" id="3821"/>
    <lineage>
        <taxon>Eukaryota</taxon>
        <taxon>Viridiplantae</taxon>
        <taxon>Streptophyta</taxon>
        <taxon>Embryophyta</taxon>
        <taxon>Tracheophyta</taxon>
        <taxon>Spermatophyta</taxon>
        <taxon>Magnoliopsida</taxon>
        <taxon>eudicotyledons</taxon>
        <taxon>Gunneridae</taxon>
        <taxon>Pentapetalae</taxon>
        <taxon>rosids</taxon>
        <taxon>fabids</taxon>
        <taxon>Fabales</taxon>
        <taxon>Fabaceae</taxon>
        <taxon>Papilionoideae</taxon>
        <taxon>50 kb inversion clade</taxon>
        <taxon>NPAAA clade</taxon>
        <taxon>indigoferoid/millettioid clade</taxon>
        <taxon>Phaseoleae</taxon>
        <taxon>Cajanus</taxon>
    </lineage>
</organism>
<dbReference type="Gene3D" id="3.10.10.10">
    <property type="entry name" value="HIV Type 1 Reverse Transcriptase, subunit A, domain 1"/>
    <property type="match status" value="1"/>
</dbReference>
<evidence type="ECO:0000313" key="4">
    <source>
        <dbReference type="EMBL" id="KYP48639.1"/>
    </source>
</evidence>
<accession>A0A151S1H6</accession>
<sequence>MLGFSYGEIFLLLGATAALIGPKDLPIIARTAGRLAGRAIGYVQLARGQLDTVMQQSQARQKKKDGSWRFCVDYRALNAITVHDRFPMPTIDELLDELGHASWFSKLDLCQGFHQIRMAEDDIAKTAFRTHHGHYEVYATIASPLRALLRKDCFQWNPEAQSAFETLKQAMIDAPVLTLPDFSIPFTLETDASGLAMGAVLMQQGHPVHKELQDTMAQLDAIRHEIRSISIINPGPLTRRLVDNPDQTSVSNVCLHVYKYFQDSTSVSSNSCNVQSQATIYARLAESPVIKNELSGSSTEVEKIEDKLQLNVLPISAENAGLLPNRGADVKGSDIVLEAILEAEVAHNAKEFFSHPQNQI</sequence>
<dbReference type="SUPFAM" id="SSF56672">
    <property type="entry name" value="DNA/RNA polymerases"/>
    <property type="match status" value="1"/>
</dbReference>
<evidence type="ECO:0000259" key="3">
    <source>
        <dbReference type="Pfam" id="PF17919"/>
    </source>
</evidence>
<dbReference type="EMBL" id="KQ483495">
    <property type="protein sequence ID" value="KYP48639.1"/>
    <property type="molecule type" value="Genomic_DNA"/>
</dbReference>
<keyword evidence="1" id="KW-0732">Signal</keyword>
<evidence type="ECO:0000256" key="1">
    <source>
        <dbReference type="SAM" id="SignalP"/>
    </source>
</evidence>
<evidence type="ECO:0000313" key="5">
    <source>
        <dbReference type="Proteomes" id="UP000075243"/>
    </source>
</evidence>
<proteinExistence type="predicted"/>
<dbReference type="InterPro" id="IPR041577">
    <property type="entry name" value="RT_RNaseH_2"/>
</dbReference>
<dbReference type="Pfam" id="PF00078">
    <property type="entry name" value="RVT_1"/>
    <property type="match status" value="1"/>
</dbReference>
<keyword evidence="5" id="KW-1185">Reference proteome</keyword>
<dbReference type="AlphaFoldDB" id="A0A151S1H6"/>